<dbReference type="GO" id="GO:0000155">
    <property type="term" value="F:phosphorelay sensor kinase activity"/>
    <property type="evidence" value="ECO:0007669"/>
    <property type="project" value="InterPro"/>
</dbReference>
<feature type="domain" description="HAMP" evidence="10">
    <location>
        <begin position="184"/>
        <end position="243"/>
    </location>
</feature>
<dbReference type="EMBL" id="JADEXQ010000013">
    <property type="protein sequence ID" value="MBE9029280.1"/>
    <property type="molecule type" value="Genomic_DNA"/>
</dbReference>
<dbReference type="PANTHER" id="PTHR43065">
    <property type="entry name" value="SENSOR HISTIDINE KINASE"/>
    <property type="match status" value="1"/>
</dbReference>
<dbReference type="Gene3D" id="1.10.287.130">
    <property type="match status" value="1"/>
</dbReference>
<keyword evidence="8" id="KW-1133">Transmembrane helix</keyword>
<dbReference type="PANTHER" id="PTHR43065:SF50">
    <property type="entry name" value="HISTIDINE KINASE"/>
    <property type="match status" value="1"/>
</dbReference>
<dbReference type="PROSITE" id="PS50885">
    <property type="entry name" value="HAMP"/>
    <property type="match status" value="1"/>
</dbReference>
<dbReference type="InterPro" id="IPR004358">
    <property type="entry name" value="Sig_transdc_His_kin-like_C"/>
</dbReference>
<name>A0A928VJ45_9CYAN</name>
<dbReference type="InterPro" id="IPR003660">
    <property type="entry name" value="HAMP_dom"/>
</dbReference>
<keyword evidence="8" id="KW-0812">Transmembrane</keyword>
<protein>
    <recommendedName>
        <fullName evidence="3">histidine kinase</fullName>
        <ecNumber evidence="3">2.7.13.3</ecNumber>
    </recommendedName>
</protein>
<comment type="catalytic activity">
    <reaction evidence="1">
        <text>ATP + protein L-histidine = ADP + protein N-phospho-L-histidine.</text>
        <dbReference type="EC" id="2.7.13.3"/>
    </reaction>
</comment>
<comment type="subcellular location">
    <subcellularLocation>
        <location evidence="2">Membrane</location>
    </subcellularLocation>
</comment>
<proteinExistence type="predicted"/>
<feature type="transmembrane region" description="Helical" evidence="8">
    <location>
        <begin position="20"/>
        <end position="41"/>
    </location>
</feature>
<evidence type="ECO:0000256" key="8">
    <source>
        <dbReference type="SAM" id="Phobius"/>
    </source>
</evidence>
<evidence type="ECO:0000313" key="12">
    <source>
        <dbReference type="Proteomes" id="UP000625316"/>
    </source>
</evidence>
<dbReference type="RefSeq" id="WP_264324100.1">
    <property type="nucleotide sequence ID" value="NZ_JADEXQ010000013.1"/>
</dbReference>
<dbReference type="GO" id="GO:0016020">
    <property type="term" value="C:membrane"/>
    <property type="evidence" value="ECO:0007669"/>
    <property type="project" value="UniProtKB-SubCell"/>
</dbReference>
<keyword evidence="6" id="KW-0418">Kinase</keyword>
<dbReference type="SMART" id="SM00387">
    <property type="entry name" value="HATPase_c"/>
    <property type="match status" value="1"/>
</dbReference>
<dbReference type="EC" id="2.7.13.3" evidence="3"/>
<dbReference type="Gene3D" id="3.30.565.10">
    <property type="entry name" value="Histidine kinase-like ATPase, C-terminal domain"/>
    <property type="match status" value="1"/>
</dbReference>
<dbReference type="SUPFAM" id="SSF158472">
    <property type="entry name" value="HAMP domain-like"/>
    <property type="match status" value="1"/>
</dbReference>
<dbReference type="InterPro" id="IPR036890">
    <property type="entry name" value="HATPase_C_sf"/>
</dbReference>
<dbReference type="Gene3D" id="6.10.340.10">
    <property type="match status" value="1"/>
</dbReference>
<keyword evidence="4" id="KW-0597">Phosphoprotein</keyword>
<dbReference type="SUPFAM" id="SSF47384">
    <property type="entry name" value="Homodimeric domain of signal transducing histidine kinase"/>
    <property type="match status" value="1"/>
</dbReference>
<accession>A0A928VJ45</accession>
<organism evidence="11 12">
    <name type="scientific">Romeriopsis navalis LEGE 11480</name>
    <dbReference type="NCBI Taxonomy" id="2777977"/>
    <lineage>
        <taxon>Bacteria</taxon>
        <taxon>Bacillati</taxon>
        <taxon>Cyanobacteriota</taxon>
        <taxon>Cyanophyceae</taxon>
        <taxon>Leptolyngbyales</taxon>
        <taxon>Leptolyngbyaceae</taxon>
        <taxon>Romeriopsis</taxon>
        <taxon>Romeriopsis navalis</taxon>
    </lineage>
</organism>
<dbReference type="PROSITE" id="PS50109">
    <property type="entry name" value="HIS_KIN"/>
    <property type="match status" value="1"/>
</dbReference>
<evidence type="ECO:0000259" key="9">
    <source>
        <dbReference type="PROSITE" id="PS50109"/>
    </source>
</evidence>
<evidence type="ECO:0000313" key="11">
    <source>
        <dbReference type="EMBL" id="MBE9029280.1"/>
    </source>
</evidence>
<evidence type="ECO:0000259" key="10">
    <source>
        <dbReference type="PROSITE" id="PS50885"/>
    </source>
</evidence>
<feature type="domain" description="Histidine kinase" evidence="9">
    <location>
        <begin position="298"/>
        <end position="543"/>
    </location>
</feature>
<evidence type="ECO:0000256" key="2">
    <source>
        <dbReference type="ARBA" id="ARBA00004370"/>
    </source>
</evidence>
<dbReference type="CDD" id="cd00082">
    <property type="entry name" value="HisKA"/>
    <property type="match status" value="1"/>
</dbReference>
<dbReference type="InterPro" id="IPR003661">
    <property type="entry name" value="HisK_dim/P_dom"/>
</dbReference>
<dbReference type="InterPro" id="IPR005467">
    <property type="entry name" value="His_kinase_dom"/>
</dbReference>
<dbReference type="InterPro" id="IPR003594">
    <property type="entry name" value="HATPase_dom"/>
</dbReference>
<dbReference type="Pfam" id="PF02518">
    <property type="entry name" value="HATPase_c"/>
    <property type="match status" value="1"/>
</dbReference>
<gene>
    <name evidence="11" type="ORF">IQ266_05830</name>
</gene>
<dbReference type="AlphaFoldDB" id="A0A928VJ45"/>
<comment type="caution">
    <text evidence="11">The sequence shown here is derived from an EMBL/GenBank/DDBJ whole genome shotgun (WGS) entry which is preliminary data.</text>
</comment>
<keyword evidence="8" id="KW-0472">Membrane</keyword>
<keyword evidence="12" id="KW-1185">Reference proteome</keyword>
<feature type="transmembrane region" description="Helical" evidence="8">
    <location>
        <begin position="163"/>
        <end position="187"/>
    </location>
</feature>
<evidence type="ECO:0000256" key="5">
    <source>
        <dbReference type="ARBA" id="ARBA00022679"/>
    </source>
</evidence>
<dbReference type="Proteomes" id="UP000625316">
    <property type="component" value="Unassembled WGS sequence"/>
</dbReference>
<reference evidence="11" key="1">
    <citation type="submission" date="2020-10" db="EMBL/GenBank/DDBJ databases">
        <authorList>
            <person name="Castelo-Branco R."/>
            <person name="Eusebio N."/>
            <person name="Adriana R."/>
            <person name="Vieira A."/>
            <person name="Brugerolle De Fraissinette N."/>
            <person name="Rezende De Castro R."/>
            <person name="Schneider M.P."/>
            <person name="Vasconcelos V."/>
            <person name="Leao P.N."/>
        </authorList>
    </citation>
    <scope>NUCLEOTIDE SEQUENCE</scope>
    <source>
        <strain evidence="11">LEGE 11480</strain>
    </source>
</reference>
<evidence type="ECO:0000256" key="6">
    <source>
        <dbReference type="ARBA" id="ARBA00022777"/>
    </source>
</evidence>
<keyword evidence="7" id="KW-0902">Two-component regulatory system</keyword>
<dbReference type="SUPFAM" id="SSF55874">
    <property type="entry name" value="ATPase domain of HSP90 chaperone/DNA topoisomerase II/histidine kinase"/>
    <property type="match status" value="1"/>
</dbReference>
<evidence type="ECO:0000256" key="1">
    <source>
        <dbReference type="ARBA" id="ARBA00000085"/>
    </source>
</evidence>
<evidence type="ECO:0000256" key="3">
    <source>
        <dbReference type="ARBA" id="ARBA00012438"/>
    </source>
</evidence>
<dbReference type="InterPro" id="IPR036097">
    <property type="entry name" value="HisK_dim/P_sf"/>
</dbReference>
<dbReference type="PRINTS" id="PR00344">
    <property type="entry name" value="BCTRLSENSOR"/>
</dbReference>
<evidence type="ECO:0000256" key="7">
    <source>
        <dbReference type="ARBA" id="ARBA00023012"/>
    </source>
</evidence>
<evidence type="ECO:0000256" key="4">
    <source>
        <dbReference type="ARBA" id="ARBA00022553"/>
    </source>
</evidence>
<sequence>MLNRFALSMRVFKSRLARKVSLWVFASVVAIEFVILVPSYYRRREELLHEQVVKVEQAFLPLVKRYRQQPDIAFAQVRDQLVIYPEVVGIRFDRAQTQTTQHLGETLKPQPAQVQATGTTRAVGRNRYEVFWRIPRPDGDFQLGLRLNTQPVQAKLNAYTLRILGLIVLISGVVTATTMYTVSVLVITPILRLRDDLLRTGDMVNVESDDFHFDVHQRQRQDEMGELFRAFERMFGRIQHEIRDRHQAEASLASETLLTQQAQQHSQAVQQVLEELRTTQVQLIHSEKMSSLGQLVAGIAHEFNNPVTFINGNLVPLQEYTDGLLQLLAQYQLTYPDTPVDLQDLADSIDVTYIQADLPKILASMKMGVQRIRTIVGSLRNFSRLDESAMKQVDVHEGLESALMLIQHRLNEKPLAIQLVKDYGKLPLVECFANQLNQVFMSLFSNAIDAINAQEQAGCIQISTRQLSAERLEIAIQDNGVGIPDTDLPHVFDPFFTTKPVGKGVGLGLSVSYQIIQMHGGQLNCASTEADGTRFTIEIPICQNLLGADMLPRKSA</sequence>
<keyword evidence="5" id="KW-0808">Transferase</keyword>